<evidence type="ECO:0000313" key="1">
    <source>
        <dbReference type="EMBL" id="KAG0574769.1"/>
    </source>
</evidence>
<proteinExistence type="predicted"/>
<dbReference type="AlphaFoldDB" id="A0A8T0HVL7"/>
<comment type="caution">
    <text evidence="1">The sequence shown here is derived from an EMBL/GenBank/DDBJ whole genome shotgun (WGS) entry which is preliminary data.</text>
</comment>
<organism evidence="1 2">
    <name type="scientific">Ceratodon purpureus</name>
    <name type="common">Fire moss</name>
    <name type="synonym">Dicranum purpureum</name>
    <dbReference type="NCBI Taxonomy" id="3225"/>
    <lineage>
        <taxon>Eukaryota</taxon>
        <taxon>Viridiplantae</taxon>
        <taxon>Streptophyta</taxon>
        <taxon>Embryophyta</taxon>
        <taxon>Bryophyta</taxon>
        <taxon>Bryophytina</taxon>
        <taxon>Bryopsida</taxon>
        <taxon>Dicranidae</taxon>
        <taxon>Pseudoditrichales</taxon>
        <taxon>Ditrichaceae</taxon>
        <taxon>Ceratodon</taxon>
    </lineage>
</organism>
<dbReference type="EMBL" id="CM026426">
    <property type="protein sequence ID" value="KAG0574769.1"/>
    <property type="molecule type" value="Genomic_DNA"/>
</dbReference>
<name>A0A8T0HVL7_CERPU</name>
<evidence type="ECO:0000313" key="2">
    <source>
        <dbReference type="Proteomes" id="UP000822688"/>
    </source>
</evidence>
<dbReference type="Proteomes" id="UP000822688">
    <property type="component" value="Chromosome V"/>
</dbReference>
<reference evidence="1" key="1">
    <citation type="submission" date="2020-06" db="EMBL/GenBank/DDBJ databases">
        <title>WGS assembly of Ceratodon purpureus strain R40.</title>
        <authorList>
            <person name="Carey S.B."/>
            <person name="Jenkins J."/>
            <person name="Shu S."/>
            <person name="Lovell J.T."/>
            <person name="Sreedasyam A."/>
            <person name="Maumus F."/>
            <person name="Tiley G.P."/>
            <person name="Fernandez-Pozo N."/>
            <person name="Barry K."/>
            <person name="Chen C."/>
            <person name="Wang M."/>
            <person name="Lipzen A."/>
            <person name="Daum C."/>
            <person name="Saski C.A."/>
            <person name="Payton A.C."/>
            <person name="Mcbreen J.C."/>
            <person name="Conrad R.E."/>
            <person name="Kollar L.M."/>
            <person name="Olsson S."/>
            <person name="Huttunen S."/>
            <person name="Landis J.B."/>
            <person name="Wickett N.J."/>
            <person name="Johnson M.G."/>
            <person name="Rensing S.A."/>
            <person name="Grimwood J."/>
            <person name="Schmutz J."/>
            <person name="Mcdaniel S.F."/>
        </authorList>
    </citation>
    <scope>NUCLEOTIDE SEQUENCE</scope>
    <source>
        <strain evidence="1">R40</strain>
    </source>
</reference>
<accession>A0A8T0HVL7</accession>
<sequence>MRVTYWWMRRKGDKKRPLDVEIVNALNVPIGGLVQSVEDGNAYEDLQSLGNYIQWILDEEQYQKSVAIHKEELRVR</sequence>
<gene>
    <name evidence="1" type="ORF">KC19_VG289500</name>
</gene>
<keyword evidence="2" id="KW-1185">Reference proteome</keyword>
<protein>
    <submittedName>
        <fullName evidence="1">Uncharacterized protein</fullName>
    </submittedName>
</protein>